<dbReference type="EMBL" id="QXFW01000235">
    <property type="protein sequence ID" value="KAE9019477.1"/>
    <property type="molecule type" value="Genomic_DNA"/>
</dbReference>
<dbReference type="Proteomes" id="UP000460718">
    <property type="component" value="Unassembled WGS sequence"/>
</dbReference>
<dbReference type="SUPFAM" id="SSF50978">
    <property type="entry name" value="WD40 repeat-like"/>
    <property type="match status" value="1"/>
</dbReference>
<dbReference type="PROSITE" id="PS50082">
    <property type="entry name" value="WD_REPEATS_2"/>
    <property type="match status" value="2"/>
</dbReference>
<name>A0A6A3LN78_9STRA</name>
<dbReference type="PANTHER" id="PTHR44324:SF4">
    <property type="entry name" value="WD40 REPEAT DOMAIN 95"/>
    <property type="match status" value="1"/>
</dbReference>
<gene>
    <name evidence="3" type="ORF">PF011_g5825</name>
</gene>
<protein>
    <submittedName>
        <fullName evidence="3">Uncharacterized protein</fullName>
    </submittedName>
</protein>
<comment type="caution">
    <text evidence="3">The sequence shown here is derived from an EMBL/GenBank/DDBJ whole genome shotgun (WGS) entry which is preliminary data.</text>
</comment>
<dbReference type="Gene3D" id="2.130.10.10">
    <property type="entry name" value="YVTN repeat-like/Quinoprotein amine dehydrogenase"/>
    <property type="match status" value="3"/>
</dbReference>
<evidence type="ECO:0000256" key="2">
    <source>
        <dbReference type="PROSITE-ProRule" id="PRU00221"/>
    </source>
</evidence>
<dbReference type="InterPro" id="IPR051242">
    <property type="entry name" value="WD-EF-hand_domain"/>
</dbReference>
<evidence type="ECO:0000313" key="4">
    <source>
        <dbReference type="Proteomes" id="UP000460718"/>
    </source>
</evidence>
<dbReference type="InterPro" id="IPR036322">
    <property type="entry name" value="WD40_repeat_dom_sf"/>
</dbReference>
<dbReference type="PROSITE" id="PS50294">
    <property type="entry name" value="WD_REPEATS_REGION"/>
    <property type="match status" value="2"/>
</dbReference>
<dbReference type="InterPro" id="IPR011047">
    <property type="entry name" value="Quinoprotein_ADH-like_sf"/>
</dbReference>
<proteinExistence type="predicted"/>
<keyword evidence="1" id="KW-0677">Repeat</keyword>
<organism evidence="3 4">
    <name type="scientific">Phytophthora fragariae</name>
    <dbReference type="NCBI Taxonomy" id="53985"/>
    <lineage>
        <taxon>Eukaryota</taxon>
        <taxon>Sar</taxon>
        <taxon>Stramenopiles</taxon>
        <taxon>Oomycota</taxon>
        <taxon>Peronosporomycetes</taxon>
        <taxon>Peronosporales</taxon>
        <taxon>Peronosporaceae</taxon>
        <taxon>Phytophthora</taxon>
    </lineage>
</organism>
<dbReference type="Pfam" id="PF00400">
    <property type="entry name" value="WD40"/>
    <property type="match status" value="3"/>
</dbReference>
<dbReference type="AlphaFoldDB" id="A0A6A3LN78"/>
<evidence type="ECO:0000256" key="1">
    <source>
        <dbReference type="ARBA" id="ARBA00022737"/>
    </source>
</evidence>
<sequence length="1038" mass="115994">MKPQPPSSAQSSRRPSRLDQWTIYLPAEILPAFQTGSRRFEAARPATSETQRFQPSRDRFAAEPSSYFPKIRESAIARDKREKQLVVKQAHQGWNQSTRTCRRRFNSQSLQAASHVPTKSLATLDQDGMAVMRLAFERRGRLDEKDFTAEMLHALNAQELEWEQQVNLIHELSSLYQQSDLHAAGFLTWEDFSSSIFKPSDEHSPEVDTASQRLKCQPDALNMSAELHGMYYFEGIDRVFLNDTRNRGFRLLDPSTNTLVGEFNAPSRGTSILDAVYSPMGRYVITASTSPVITLYDVDQLVIRQQIPTEVAQITLEISLGEATPRLYSSCTNGRIHVWNMETLSNSHSFFMKGHEVMTDIVAIHNTTHIAASCLDGKIYVLDVHLERIGKALTGHDKGVTMLKYCAHKGYLVSGGLDHCLHLWNPHVEQKIGSLKSHKHQLIGLEIVPDSPQVISADESGLVKIWDLRKFAPVRTFKREAYVQDHTLPRTLTIPMRSMCYMPSRKRLAIAHSSVFFVDFGEDVAQTTKVGEAKVPHDNFRDDFDVEERSKPLAVVFHRPSGSVVVITPRELQSWAANSGNLLRREKFTMRVDVTCVSIVEDKYSCIVGTEDGTVARVMLPRGAVIASKRLHTAEVAAVRWVSGSRLVVSSSFDGTVLISQSANLEVLHTLNHWHTIQSVSNNYSKLCDNSTENGDPVLSEPQNTLSKVVGLKKLFNSADYAQTGKITTRKAKELLDRAFPIPHSSQFSSAAKTTFAGREAITLTAFLKKAQLRLRETHEAAVLNRGNAGPDAVTIDVHGELQHLITVSPFDGTFCVWKVKGGTVVATDSLICAATWISDELNDVFCVGDDHGFVTFYEFEGLFKEIDTIRRSLQVASRRKDSYSDQNDVTQLLSPALLQIRCRWLIRKGDPVRTLCVVHGVENSASLLAVTLGSGATSFYTIDGRCVGDLVDESIPWQLNLTKTETNETSNAAAAKMLQELKSHRRASQTPQRRQSQMKQEWIRSASLSVNAQENIAEGYAKRRPGLSRFLAVAKQL</sequence>
<dbReference type="InterPro" id="IPR015943">
    <property type="entry name" value="WD40/YVTN_repeat-like_dom_sf"/>
</dbReference>
<dbReference type="PANTHER" id="PTHR44324">
    <property type="entry name" value="WD40 REPEAT DOMAIN 95"/>
    <property type="match status" value="1"/>
</dbReference>
<evidence type="ECO:0000313" key="3">
    <source>
        <dbReference type="EMBL" id="KAE9019477.1"/>
    </source>
</evidence>
<dbReference type="InterPro" id="IPR001680">
    <property type="entry name" value="WD40_rpt"/>
</dbReference>
<dbReference type="SMART" id="SM00320">
    <property type="entry name" value="WD40"/>
    <property type="match status" value="7"/>
</dbReference>
<keyword evidence="2" id="KW-0853">WD repeat</keyword>
<feature type="repeat" description="WD" evidence="2">
    <location>
        <begin position="435"/>
        <end position="476"/>
    </location>
</feature>
<feature type="repeat" description="WD" evidence="2">
    <location>
        <begin position="393"/>
        <end position="425"/>
    </location>
</feature>
<reference evidence="3 4" key="1">
    <citation type="submission" date="2018-09" db="EMBL/GenBank/DDBJ databases">
        <title>Genomic investigation of the strawberry pathogen Phytophthora fragariae indicates pathogenicity is determined by transcriptional variation in three key races.</title>
        <authorList>
            <person name="Adams T.M."/>
            <person name="Armitage A.D."/>
            <person name="Sobczyk M.K."/>
            <person name="Bates H.J."/>
            <person name="Dunwell J.M."/>
            <person name="Nellist C.F."/>
            <person name="Harrison R.J."/>
        </authorList>
    </citation>
    <scope>NUCLEOTIDE SEQUENCE [LARGE SCALE GENOMIC DNA]</scope>
    <source>
        <strain evidence="3 4">SCRP245</strain>
    </source>
</reference>
<accession>A0A6A3LN78</accession>
<dbReference type="SUPFAM" id="SSF50998">
    <property type="entry name" value="Quinoprotein alcohol dehydrogenase-like"/>
    <property type="match status" value="1"/>
</dbReference>